<evidence type="ECO:0000256" key="3">
    <source>
        <dbReference type="ARBA" id="ARBA00011738"/>
    </source>
</evidence>
<keyword evidence="6 10" id="KW-0143">Chaperone</keyword>
<evidence type="ECO:0000256" key="9">
    <source>
        <dbReference type="ARBA" id="ARBA00076414"/>
    </source>
</evidence>
<dbReference type="PANTHER" id="PTHR21237:SF23">
    <property type="entry name" value="GRPE PROTEIN HOMOLOG, MITOCHONDRIAL"/>
    <property type="match status" value="1"/>
</dbReference>
<dbReference type="PANTHER" id="PTHR21237">
    <property type="entry name" value="GRPE PROTEIN"/>
    <property type="match status" value="1"/>
</dbReference>
<dbReference type="CDD" id="cd00446">
    <property type="entry name" value="GrpE"/>
    <property type="match status" value="1"/>
</dbReference>
<dbReference type="NCBIfam" id="NF010738">
    <property type="entry name" value="PRK14140.1"/>
    <property type="match status" value="1"/>
</dbReference>
<evidence type="ECO:0000256" key="1">
    <source>
        <dbReference type="ARBA" id="ARBA00004496"/>
    </source>
</evidence>
<evidence type="ECO:0000256" key="8">
    <source>
        <dbReference type="ARBA" id="ARBA00072274"/>
    </source>
</evidence>
<dbReference type="InterPro" id="IPR009012">
    <property type="entry name" value="GrpE_head"/>
</dbReference>
<gene>
    <name evidence="10" type="primary">grpE</name>
    <name evidence="14" type="ORF">SAMN04488579_104102</name>
</gene>
<dbReference type="Gene3D" id="3.90.20.20">
    <property type="match status" value="1"/>
</dbReference>
<evidence type="ECO:0000256" key="2">
    <source>
        <dbReference type="ARBA" id="ARBA00009054"/>
    </source>
</evidence>
<dbReference type="HAMAP" id="MF_01151">
    <property type="entry name" value="GrpE"/>
    <property type="match status" value="1"/>
</dbReference>
<dbReference type="GO" id="GO:0051082">
    <property type="term" value="F:unfolded protein binding"/>
    <property type="evidence" value="ECO:0007669"/>
    <property type="project" value="TreeGrafter"/>
</dbReference>
<evidence type="ECO:0000313" key="14">
    <source>
        <dbReference type="EMBL" id="SDX61804.1"/>
    </source>
</evidence>
<evidence type="ECO:0000256" key="11">
    <source>
        <dbReference type="RuleBase" id="RU004478"/>
    </source>
</evidence>
<evidence type="ECO:0000256" key="12">
    <source>
        <dbReference type="SAM" id="Coils"/>
    </source>
</evidence>
<evidence type="ECO:0000256" key="6">
    <source>
        <dbReference type="ARBA" id="ARBA00023186"/>
    </source>
</evidence>
<name>A0A1H3D7S7_EUBBA</name>
<dbReference type="Gene3D" id="2.30.22.10">
    <property type="entry name" value="Head domain of nucleotide exchange factor GrpE"/>
    <property type="match status" value="1"/>
</dbReference>
<dbReference type="AlphaFoldDB" id="A0A1H3D7S7"/>
<dbReference type="InterPro" id="IPR013805">
    <property type="entry name" value="GrpE_CC"/>
</dbReference>
<sequence length="196" mass="22017">MPENKNEEIQEEINPEETVNPEADSTQAESDTEETCKAEAAGEDIELESAIAAAEKAEAEVKSRLVRLQADFENYKKRTQKEKSEVYTFAMESLMTKLLPVIDNLERAEAAADDDSKDSYREGVQMVFKELMNVLNGEGLQEIDALGQAFDPNFHHGVAVGEDVDKPDQEILEVFQKGYLFKEKVIRAAMVKVNQK</sequence>
<dbReference type="GO" id="GO:0006457">
    <property type="term" value="P:protein folding"/>
    <property type="evidence" value="ECO:0007669"/>
    <property type="project" value="InterPro"/>
</dbReference>
<evidence type="ECO:0000256" key="7">
    <source>
        <dbReference type="ARBA" id="ARBA00053401"/>
    </source>
</evidence>
<comment type="subcellular location">
    <subcellularLocation>
        <location evidence="1 10">Cytoplasm</location>
    </subcellularLocation>
</comment>
<keyword evidence="15" id="KW-1185">Reference proteome</keyword>
<evidence type="ECO:0000313" key="15">
    <source>
        <dbReference type="Proteomes" id="UP000199652"/>
    </source>
</evidence>
<dbReference type="GO" id="GO:0005737">
    <property type="term" value="C:cytoplasm"/>
    <property type="evidence" value="ECO:0007669"/>
    <property type="project" value="UniProtKB-SubCell"/>
</dbReference>
<keyword evidence="12" id="KW-0175">Coiled coil</keyword>
<dbReference type="GO" id="GO:0000774">
    <property type="term" value="F:adenyl-nucleotide exchange factor activity"/>
    <property type="evidence" value="ECO:0007669"/>
    <property type="project" value="InterPro"/>
</dbReference>
<comment type="similarity">
    <text evidence="2 10 11">Belongs to the GrpE family.</text>
</comment>
<dbReference type="OrthoDB" id="9812586at2"/>
<keyword evidence="5 10" id="KW-0346">Stress response</keyword>
<dbReference type="GO" id="GO:0042803">
    <property type="term" value="F:protein homodimerization activity"/>
    <property type="evidence" value="ECO:0007669"/>
    <property type="project" value="InterPro"/>
</dbReference>
<dbReference type="GO" id="GO:0051087">
    <property type="term" value="F:protein-folding chaperone binding"/>
    <property type="evidence" value="ECO:0007669"/>
    <property type="project" value="InterPro"/>
</dbReference>
<protein>
    <recommendedName>
        <fullName evidence="8 10">Protein GrpE</fullName>
    </recommendedName>
    <alternativeName>
        <fullName evidence="9 10">HSP-70 cofactor</fullName>
    </alternativeName>
</protein>
<feature type="region of interest" description="Disordered" evidence="13">
    <location>
        <begin position="1"/>
        <end position="37"/>
    </location>
</feature>
<evidence type="ECO:0000256" key="4">
    <source>
        <dbReference type="ARBA" id="ARBA00022490"/>
    </source>
</evidence>
<dbReference type="RefSeq" id="WP_090243701.1">
    <property type="nucleotide sequence ID" value="NZ_FNOU01000004.1"/>
</dbReference>
<feature type="coiled-coil region" evidence="12">
    <location>
        <begin position="51"/>
        <end position="85"/>
    </location>
</feature>
<dbReference type="FunFam" id="2.30.22.10:FF:000001">
    <property type="entry name" value="Protein GrpE"/>
    <property type="match status" value="1"/>
</dbReference>
<dbReference type="Pfam" id="PF01025">
    <property type="entry name" value="GrpE"/>
    <property type="match status" value="1"/>
</dbReference>
<reference evidence="15" key="1">
    <citation type="submission" date="2016-10" db="EMBL/GenBank/DDBJ databases">
        <authorList>
            <person name="Varghese N."/>
            <person name="Submissions S."/>
        </authorList>
    </citation>
    <scope>NUCLEOTIDE SEQUENCE [LARGE SCALE GENOMIC DNA]</scope>
    <source>
        <strain evidence="15">VPI 5359</strain>
    </source>
</reference>
<dbReference type="InterPro" id="IPR000740">
    <property type="entry name" value="GrpE"/>
</dbReference>
<dbReference type="SUPFAM" id="SSF58014">
    <property type="entry name" value="Coiled-coil domain of nucleotide exchange factor GrpE"/>
    <property type="match status" value="1"/>
</dbReference>
<evidence type="ECO:0000256" key="13">
    <source>
        <dbReference type="SAM" id="MobiDB-lite"/>
    </source>
</evidence>
<evidence type="ECO:0000256" key="10">
    <source>
        <dbReference type="HAMAP-Rule" id="MF_01151"/>
    </source>
</evidence>
<dbReference type="EMBL" id="FNOU01000004">
    <property type="protein sequence ID" value="SDX61804.1"/>
    <property type="molecule type" value="Genomic_DNA"/>
</dbReference>
<comment type="subunit">
    <text evidence="3 10">Homodimer.</text>
</comment>
<proteinExistence type="inferred from homology"/>
<comment type="function">
    <text evidence="7 10">Participates actively in the response to hyperosmotic and heat shock by preventing the aggregation of stress-denatured proteins, in association with DnaK and GrpE. It is the nucleotide exchange factor for DnaK and may function as a thermosensor. Unfolded proteins bind initially to DnaJ; upon interaction with the DnaJ-bound protein, DnaK hydrolyzes its bound ATP, resulting in the formation of a stable complex. GrpE releases ADP from DnaK; ATP binding to DnaK triggers the release of the substrate protein, thus completing the reaction cycle. Several rounds of ATP-dependent interactions between DnaJ, DnaK and GrpE are required for fully efficient folding.</text>
</comment>
<dbReference type="PRINTS" id="PR00773">
    <property type="entry name" value="GRPEPROTEIN"/>
</dbReference>
<dbReference type="STRING" id="1528.SAMN04488579_104102"/>
<accession>A0A1H3D7S7</accession>
<dbReference type="SUPFAM" id="SSF51064">
    <property type="entry name" value="Head domain of nucleotide exchange factor GrpE"/>
    <property type="match status" value="1"/>
</dbReference>
<dbReference type="Proteomes" id="UP000199652">
    <property type="component" value="Unassembled WGS sequence"/>
</dbReference>
<evidence type="ECO:0000256" key="5">
    <source>
        <dbReference type="ARBA" id="ARBA00023016"/>
    </source>
</evidence>
<keyword evidence="4 10" id="KW-0963">Cytoplasm</keyword>
<organism evidence="14 15">
    <name type="scientific">Eubacterium barkeri</name>
    <name type="common">Clostridium barkeri</name>
    <dbReference type="NCBI Taxonomy" id="1528"/>
    <lineage>
        <taxon>Bacteria</taxon>
        <taxon>Bacillati</taxon>
        <taxon>Bacillota</taxon>
        <taxon>Clostridia</taxon>
        <taxon>Eubacteriales</taxon>
        <taxon>Eubacteriaceae</taxon>
        <taxon>Eubacterium</taxon>
    </lineage>
</organism>